<protein>
    <recommendedName>
        <fullName evidence="5">DUF1285 domain-containing protein</fullName>
    </recommendedName>
</protein>
<feature type="domain" description="DUF1285" evidence="1">
    <location>
        <begin position="27"/>
        <end position="92"/>
    </location>
</feature>
<dbReference type="Gene3D" id="2.30.270.10">
    <property type="entry name" value="duf1285 protein"/>
    <property type="match status" value="1"/>
</dbReference>
<sequence>MSDLAPVAETLLKSLPDATAEEVLKPAPVHLWNPPLSGELDMRIARDGTWYHEGRPIRRHRLARLFASILRLEEDGRYVLVTPVERWLIRVEATPFVVIRADVEGDADDQRIHLTTNMDESFWLDAAHPLQMLPVGVSGELQPVVVVRDGLQARLHRNVYYQLAELSAPMQQEGLERFGVHSCGCFFPMDGQQS</sequence>
<dbReference type="Pfam" id="PF21028">
    <property type="entry name" value="DUF1285_C"/>
    <property type="match status" value="1"/>
</dbReference>
<dbReference type="AlphaFoldDB" id="A0A1I4S795"/>
<reference evidence="4" key="1">
    <citation type="submission" date="2016-10" db="EMBL/GenBank/DDBJ databases">
        <authorList>
            <person name="Varghese N."/>
            <person name="Submissions S."/>
        </authorList>
    </citation>
    <scope>NUCLEOTIDE SEQUENCE [LARGE SCALE GENOMIC DNA]</scope>
    <source>
        <strain evidence="4">DSM 24213</strain>
    </source>
</reference>
<name>A0A1I4S795_9GAMM</name>
<dbReference type="InterPro" id="IPR048341">
    <property type="entry name" value="DUF1285_N"/>
</dbReference>
<dbReference type="EMBL" id="FOUI01000009">
    <property type="protein sequence ID" value="SFM60396.1"/>
    <property type="molecule type" value="Genomic_DNA"/>
</dbReference>
<keyword evidence="4" id="KW-1185">Reference proteome</keyword>
<dbReference type="Proteomes" id="UP000243629">
    <property type="component" value="Unassembled WGS sequence"/>
</dbReference>
<dbReference type="InterPro" id="IPR010707">
    <property type="entry name" value="DUF1285"/>
</dbReference>
<accession>A0A1I4S795</accession>
<dbReference type="RefSeq" id="WP_093476037.1">
    <property type="nucleotide sequence ID" value="NZ_FOUI01000009.1"/>
</dbReference>
<feature type="domain" description="DUF1285" evidence="2">
    <location>
        <begin position="95"/>
        <end position="189"/>
    </location>
</feature>
<evidence type="ECO:0000259" key="2">
    <source>
        <dbReference type="Pfam" id="PF21028"/>
    </source>
</evidence>
<dbReference type="Gene3D" id="3.10.540.10">
    <property type="entry name" value="duf1285 like domain"/>
    <property type="match status" value="1"/>
</dbReference>
<evidence type="ECO:0000313" key="3">
    <source>
        <dbReference type="EMBL" id="SFM60396.1"/>
    </source>
</evidence>
<dbReference type="InterPro" id="IPR048342">
    <property type="entry name" value="DUF1285_C"/>
</dbReference>
<dbReference type="Pfam" id="PF06938">
    <property type="entry name" value="DUF1285_N"/>
    <property type="match status" value="1"/>
</dbReference>
<dbReference type="PIRSF" id="PIRSF029557">
    <property type="entry name" value="UCP029557"/>
    <property type="match status" value="1"/>
</dbReference>
<evidence type="ECO:0008006" key="5">
    <source>
        <dbReference type="Google" id="ProtNLM"/>
    </source>
</evidence>
<proteinExistence type="predicted"/>
<organism evidence="3 4">
    <name type="scientific">Halopseudomonas yangmingensis</name>
    <dbReference type="NCBI Taxonomy" id="1720063"/>
    <lineage>
        <taxon>Bacteria</taxon>
        <taxon>Pseudomonadati</taxon>
        <taxon>Pseudomonadota</taxon>
        <taxon>Gammaproteobacteria</taxon>
        <taxon>Pseudomonadales</taxon>
        <taxon>Pseudomonadaceae</taxon>
        <taxon>Halopseudomonas</taxon>
    </lineage>
</organism>
<dbReference type="OrthoDB" id="3078366at2"/>
<evidence type="ECO:0000259" key="1">
    <source>
        <dbReference type="Pfam" id="PF06938"/>
    </source>
</evidence>
<evidence type="ECO:0000313" key="4">
    <source>
        <dbReference type="Proteomes" id="UP000243629"/>
    </source>
</evidence>
<gene>
    <name evidence="3" type="ORF">SAMN05216217_10942</name>
</gene>
<dbReference type="InterPro" id="IPR023361">
    <property type="entry name" value="DUF1285_beta_roll_sf"/>
</dbReference>
<dbReference type="STRING" id="1720063.SAMN05216217_10942"/>